<feature type="domain" description="COI1 F-box" evidence="1">
    <location>
        <begin position="11"/>
        <end position="45"/>
    </location>
</feature>
<dbReference type="Gene3D" id="1.20.1280.50">
    <property type="match status" value="1"/>
</dbReference>
<name>A0A2U1PST9_ARTAN</name>
<evidence type="ECO:0000313" key="3">
    <source>
        <dbReference type="Proteomes" id="UP000245207"/>
    </source>
</evidence>
<dbReference type="Gene3D" id="3.80.10.10">
    <property type="entry name" value="Ribonuclease Inhibitor"/>
    <property type="match status" value="1"/>
</dbReference>
<dbReference type="InterPro" id="IPR032675">
    <property type="entry name" value="LRR_dom_sf"/>
</dbReference>
<protein>
    <recommendedName>
        <fullName evidence="1">COI1 F-box domain-containing protein</fullName>
    </recommendedName>
</protein>
<accession>A0A2U1PST9</accession>
<evidence type="ECO:0000259" key="1">
    <source>
        <dbReference type="Pfam" id="PF18511"/>
    </source>
</evidence>
<dbReference type="Pfam" id="PF18511">
    <property type="entry name" value="F-box_5"/>
    <property type="match status" value="1"/>
</dbReference>
<keyword evidence="3" id="KW-1185">Reference proteome</keyword>
<dbReference type="InterPro" id="IPR041567">
    <property type="entry name" value="COI1_F-box"/>
</dbReference>
<dbReference type="Proteomes" id="UP000245207">
    <property type="component" value="Unassembled WGS sequence"/>
</dbReference>
<reference evidence="2 3" key="1">
    <citation type="journal article" date="2018" name="Mol. Plant">
        <title>The genome of Artemisia annua provides insight into the evolution of Asteraceae family and artemisinin biosynthesis.</title>
        <authorList>
            <person name="Shen Q."/>
            <person name="Zhang L."/>
            <person name="Liao Z."/>
            <person name="Wang S."/>
            <person name="Yan T."/>
            <person name="Shi P."/>
            <person name="Liu M."/>
            <person name="Fu X."/>
            <person name="Pan Q."/>
            <person name="Wang Y."/>
            <person name="Lv Z."/>
            <person name="Lu X."/>
            <person name="Zhang F."/>
            <person name="Jiang W."/>
            <person name="Ma Y."/>
            <person name="Chen M."/>
            <person name="Hao X."/>
            <person name="Li L."/>
            <person name="Tang Y."/>
            <person name="Lv G."/>
            <person name="Zhou Y."/>
            <person name="Sun X."/>
            <person name="Brodelius P.E."/>
            <person name="Rose J.K.C."/>
            <person name="Tang K."/>
        </authorList>
    </citation>
    <scope>NUCLEOTIDE SEQUENCE [LARGE SCALE GENOMIC DNA]</scope>
    <source>
        <strain evidence="3">cv. Huhao1</strain>
        <tissue evidence="2">Leaf</tissue>
    </source>
</reference>
<dbReference type="STRING" id="35608.A0A2U1PST9"/>
<dbReference type="AlphaFoldDB" id="A0A2U1PST9"/>
<dbReference type="EMBL" id="PKPP01000773">
    <property type="protein sequence ID" value="PWA88838.1"/>
    <property type="molecule type" value="Genomic_DNA"/>
</dbReference>
<proteinExistence type="predicted"/>
<dbReference type="OrthoDB" id="423607at2759"/>
<comment type="caution">
    <text evidence="2">The sequence shown here is derived from an EMBL/GenBank/DDBJ whole genome shotgun (WGS) entry which is preliminary data.</text>
</comment>
<sequence length="140" mass="16568">MDMEEHPLLYTVFSCVIPYIHDGDDRNSISLVSRNLYELDCITRRQVTVHVRYLQNPSRLSQRFPYIESLTLIGLLPEMYSVSPWIKELAVSFRRLNALCIRDMHVDEEDLDLLWDTRDEDLRVLTIQVGDVIQVWELDE</sequence>
<organism evidence="2 3">
    <name type="scientific">Artemisia annua</name>
    <name type="common">Sweet wormwood</name>
    <dbReference type="NCBI Taxonomy" id="35608"/>
    <lineage>
        <taxon>Eukaryota</taxon>
        <taxon>Viridiplantae</taxon>
        <taxon>Streptophyta</taxon>
        <taxon>Embryophyta</taxon>
        <taxon>Tracheophyta</taxon>
        <taxon>Spermatophyta</taxon>
        <taxon>Magnoliopsida</taxon>
        <taxon>eudicotyledons</taxon>
        <taxon>Gunneridae</taxon>
        <taxon>Pentapetalae</taxon>
        <taxon>asterids</taxon>
        <taxon>campanulids</taxon>
        <taxon>Asterales</taxon>
        <taxon>Asteraceae</taxon>
        <taxon>Asteroideae</taxon>
        <taxon>Anthemideae</taxon>
        <taxon>Artemisiinae</taxon>
        <taxon>Artemisia</taxon>
    </lineage>
</organism>
<gene>
    <name evidence="2" type="ORF">CTI12_AA117350</name>
</gene>
<evidence type="ECO:0000313" key="2">
    <source>
        <dbReference type="EMBL" id="PWA88838.1"/>
    </source>
</evidence>